<sequence>CPQCQSTVKKKDLRRIYCRALQVLDTSERDNAIRERDLEKKSRKKIAYEKAELQLAYDILKDQLKRLQNEHDRLLK</sequence>
<evidence type="ECO:0000313" key="4">
    <source>
        <dbReference type="EMBL" id="CAF4954996.1"/>
    </source>
</evidence>
<proteinExistence type="predicted"/>
<dbReference type="Proteomes" id="UP000681720">
    <property type="component" value="Unassembled WGS sequence"/>
</dbReference>
<organism evidence="2 5">
    <name type="scientific">Rotaria magnacalcarata</name>
    <dbReference type="NCBI Taxonomy" id="392030"/>
    <lineage>
        <taxon>Eukaryota</taxon>
        <taxon>Metazoa</taxon>
        <taxon>Spiralia</taxon>
        <taxon>Gnathifera</taxon>
        <taxon>Rotifera</taxon>
        <taxon>Eurotatoria</taxon>
        <taxon>Bdelloidea</taxon>
        <taxon>Philodinida</taxon>
        <taxon>Philodinidae</taxon>
        <taxon>Rotaria</taxon>
    </lineage>
</organism>
<dbReference type="EMBL" id="CAJOBJ010143088">
    <property type="protein sequence ID" value="CAF4771868.1"/>
    <property type="molecule type" value="Genomic_DNA"/>
</dbReference>
<dbReference type="AlphaFoldDB" id="A0A8S2ZVZ7"/>
<dbReference type="Proteomes" id="UP000681967">
    <property type="component" value="Unassembled WGS sequence"/>
</dbReference>
<name>A0A8S2ZVZ7_9BILA</name>
<evidence type="ECO:0000313" key="5">
    <source>
        <dbReference type="Proteomes" id="UP000681967"/>
    </source>
</evidence>
<evidence type="ECO:0000313" key="1">
    <source>
        <dbReference type="EMBL" id="CAF4410094.1"/>
    </source>
</evidence>
<dbReference type="EMBL" id="CAJOBH010112774">
    <property type="protein sequence ID" value="CAF4669955.1"/>
    <property type="molecule type" value="Genomic_DNA"/>
</dbReference>
<comment type="caution">
    <text evidence="2">The sequence shown here is derived from an EMBL/GenBank/DDBJ whole genome shotgun (WGS) entry which is preliminary data.</text>
</comment>
<protein>
    <submittedName>
        <fullName evidence="2">Uncharacterized protein</fullName>
    </submittedName>
</protein>
<dbReference type="EMBL" id="CAJOBJ010191485">
    <property type="protein sequence ID" value="CAF4954996.1"/>
    <property type="molecule type" value="Genomic_DNA"/>
</dbReference>
<evidence type="ECO:0000313" key="2">
    <source>
        <dbReference type="EMBL" id="CAF4669955.1"/>
    </source>
</evidence>
<accession>A0A8S2ZVZ7</accession>
<evidence type="ECO:0000313" key="3">
    <source>
        <dbReference type="EMBL" id="CAF4771868.1"/>
    </source>
</evidence>
<feature type="non-terminal residue" evidence="2">
    <location>
        <position position="1"/>
    </location>
</feature>
<dbReference type="EMBL" id="CAJOBH010057728">
    <property type="protein sequence ID" value="CAF4410094.1"/>
    <property type="molecule type" value="Genomic_DNA"/>
</dbReference>
<gene>
    <name evidence="1" type="ORF">BYL167_LOCUS31950</name>
    <name evidence="2" type="ORF">BYL167_LOCUS42930</name>
    <name evidence="3" type="ORF">GIL414_LOCUS45980</name>
    <name evidence="4" type="ORF">GIL414_LOCUS54534</name>
</gene>
<reference evidence="2" key="1">
    <citation type="submission" date="2021-02" db="EMBL/GenBank/DDBJ databases">
        <authorList>
            <person name="Nowell W R."/>
        </authorList>
    </citation>
    <scope>NUCLEOTIDE SEQUENCE</scope>
</reference>